<reference evidence="3 4" key="1">
    <citation type="journal article" date="2011" name="Science">
        <title>The Selaginella genome identifies genetic changes associated with the evolution of vascular plants.</title>
        <authorList>
            <person name="Banks J.A."/>
            <person name="Nishiyama T."/>
            <person name="Hasebe M."/>
            <person name="Bowman J.L."/>
            <person name="Gribskov M."/>
            <person name="dePamphilis C."/>
            <person name="Albert V.A."/>
            <person name="Aono N."/>
            <person name="Aoyama T."/>
            <person name="Ambrose B.A."/>
            <person name="Ashton N.W."/>
            <person name="Axtell M.J."/>
            <person name="Barker E."/>
            <person name="Barker M.S."/>
            <person name="Bennetzen J.L."/>
            <person name="Bonawitz N.D."/>
            <person name="Chapple C."/>
            <person name="Cheng C."/>
            <person name="Correa L.G."/>
            <person name="Dacre M."/>
            <person name="DeBarry J."/>
            <person name="Dreyer I."/>
            <person name="Elias M."/>
            <person name="Engstrom E.M."/>
            <person name="Estelle M."/>
            <person name="Feng L."/>
            <person name="Finet C."/>
            <person name="Floyd S.K."/>
            <person name="Frommer W.B."/>
            <person name="Fujita T."/>
            <person name="Gramzow L."/>
            <person name="Gutensohn M."/>
            <person name="Harholt J."/>
            <person name="Hattori M."/>
            <person name="Heyl A."/>
            <person name="Hirai T."/>
            <person name="Hiwatashi Y."/>
            <person name="Ishikawa M."/>
            <person name="Iwata M."/>
            <person name="Karol K.G."/>
            <person name="Koehler B."/>
            <person name="Kolukisaoglu U."/>
            <person name="Kubo M."/>
            <person name="Kurata T."/>
            <person name="Lalonde S."/>
            <person name="Li K."/>
            <person name="Li Y."/>
            <person name="Litt A."/>
            <person name="Lyons E."/>
            <person name="Manning G."/>
            <person name="Maruyama T."/>
            <person name="Michael T.P."/>
            <person name="Mikami K."/>
            <person name="Miyazaki S."/>
            <person name="Morinaga S."/>
            <person name="Murata T."/>
            <person name="Mueller-Roeber B."/>
            <person name="Nelson D.R."/>
            <person name="Obara M."/>
            <person name="Oguri Y."/>
            <person name="Olmstead R.G."/>
            <person name="Onodera N."/>
            <person name="Petersen B.L."/>
            <person name="Pils B."/>
            <person name="Prigge M."/>
            <person name="Rensing S.A."/>
            <person name="Riano-Pachon D.M."/>
            <person name="Roberts A.W."/>
            <person name="Sato Y."/>
            <person name="Scheller H.V."/>
            <person name="Schulz B."/>
            <person name="Schulz C."/>
            <person name="Shakirov E.V."/>
            <person name="Shibagaki N."/>
            <person name="Shinohara N."/>
            <person name="Shippen D.E."/>
            <person name="Soerensen I."/>
            <person name="Sotooka R."/>
            <person name="Sugimoto N."/>
            <person name="Sugita M."/>
            <person name="Sumikawa N."/>
            <person name="Tanurdzic M."/>
            <person name="Theissen G."/>
            <person name="Ulvskov P."/>
            <person name="Wakazuki S."/>
            <person name="Weng J.K."/>
            <person name="Willats W.W."/>
            <person name="Wipf D."/>
            <person name="Wolf P.G."/>
            <person name="Yang L."/>
            <person name="Zimmer A.D."/>
            <person name="Zhu Q."/>
            <person name="Mitros T."/>
            <person name="Hellsten U."/>
            <person name="Loque D."/>
            <person name="Otillar R."/>
            <person name="Salamov A."/>
            <person name="Schmutz J."/>
            <person name="Shapiro H."/>
            <person name="Lindquist E."/>
            <person name="Lucas S."/>
            <person name="Rokhsar D."/>
            <person name="Grigoriev I.V."/>
        </authorList>
    </citation>
    <scope>NUCLEOTIDE SEQUENCE [LARGE SCALE GENOMIC DNA]</scope>
</reference>
<dbReference type="EMBL" id="GL377618">
    <property type="protein sequence ID" value="EFJ16610.1"/>
    <property type="molecule type" value="Genomic_DNA"/>
</dbReference>
<dbReference type="OMA" id="ENAKCCH"/>
<dbReference type="Pfam" id="PF00646">
    <property type="entry name" value="F-box"/>
    <property type="match status" value="1"/>
</dbReference>
<dbReference type="HOGENOM" id="CLU_073443_0_0_1"/>
<dbReference type="OrthoDB" id="2117972at2759"/>
<dbReference type="SMART" id="SM00256">
    <property type="entry name" value="FBOX"/>
    <property type="match status" value="1"/>
</dbReference>
<keyword evidence="4" id="KW-1185">Reference proteome</keyword>
<dbReference type="PANTHER" id="PTHR12874:SF9">
    <property type="entry name" value="F-BOX ONLY PROTEIN 48"/>
    <property type="match status" value="1"/>
</dbReference>
<dbReference type="InterPro" id="IPR036047">
    <property type="entry name" value="F-box-like_dom_sf"/>
</dbReference>
<accession>D8SG30</accession>
<gene>
    <name evidence="3" type="ORF">SELMODRAFT_271547</name>
</gene>
<dbReference type="FunCoup" id="D8SG30">
    <property type="interactions" value="611"/>
</dbReference>
<dbReference type="GO" id="GO:0031146">
    <property type="term" value="P:SCF-dependent proteasomal ubiquitin-dependent protein catabolic process"/>
    <property type="evidence" value="ECO:0000318"/>
    <property type="project" value="GO_Central"/>
</dbReference>
<feature type="domain" description="F-box" evidence="2">
    <location>
        <begin position="49"/>
        <end position="95"/>
    </location>
</feature>
<dbReference type="GO" id="GO:0019005">
    <property type="term" value="C:SCF ubiquitin ligase complex"/>
    <property type="evidence" value="ECO:0000318"/>
    <property type="project" value="GO_Central"/>
</dbReference>
<organism evidence="4">
    <name type="scientific">Selaginella moellendorffii</name>
    <name type="common">Spikemoss</name>
    <dbReference type="NCBI Taxonomy" id="88036"/>
    <lineage>
        <taxon>Eukaryota</taxon>
        <taxon>Viridiplantae</taxon>
        <taxon>Streptophyta</taxon>
        <taxon>Embryophyta</taxon>
        <taxon>Tracheophyta</taxon>
        <taxon>Lycopodiopsida</taxon>
        <taxon>Selaginellales</taxon>
        <taxon>Selaginellaceae</taxon>
        <taxon>Selaginella</taxon>
    </lineage>
</organism>
<dbReference type="InterPro" id="IPR001810">
    <property type="entry name" value="F-box_dom"/>
</dbReference>
<dbReference type="Proteomes" id="UP000001514">
    <property type="component" value="Unassembled WGS sequence"/>
</dbReference>
<dbReference type="Pfam" id="PF19270">
    <property type="entry name" value="FBO_C"/>
    <property type="match status" value="1"/>
</dbReference>
<dbReference type="CDD" id="cd22151">
    <property type="entry name" value="F-box_AtGID2-like"/>
    <property type="match status" value="1"/>
</dbReference>
<protein>
    <recommendedName>
        <fullName evidence="2">F-box domain-containing protein</fullName>
    </recommendedName>
</protein>
<evidence type="ECO:0000256" key="1">
    <source>
        <dbReference type="ARBA" id="ARBA00022786"/>
    </source>
</evidence>
<dbReference type="InterPro" id="IPR045464">
    <property type="entry name" value="Hrt3/FBXO9_C"/>
</dbReference>
<dbReference type="SUPFAM" id="SSF81383">
    <property type="entry name" value="F-box domain"/>
    <property type="match status" value="1"/>
</dbReference>
<sequence length="317" mass="36978">MAMVFHPIINDTEVYRPVKYFVTARPWLDLYGTRIRPVAQSYQIELDPSLLHRKLSEDILHEIFMRLSPYTLGKASCVCRKWRYAIRNPVFWRLACLKTWQLHGVEGNRKILTQNYGGSWRKMWHHRPRLRFDGIYVSRNTYIRAGVAEWKVTNPVHLVCYYRYIRFFPNGRFLYKNTALRLKEIAKTMNRRATKENIYGGRYTLAQSQVDAAVVYPGLRPTVLRIRLKIRSTTPGANNRLDLLLLVTSGLDDIEVSTDEEILSSVENWEEDESHNPNVPAVTHKKGLAPFVFVPFEEVETSVLNLPVDTMDFYLPG</sequence>
<evidence type="ECO:0000313" key="3">
    <source>
        <dbReference type="EMBL" id="EFJ16610.1"/>
    </source>
</evidence>
<dbReference type="Gene3D" id="1.20.1280.50">
    <property type="match status" value="1"/>
</dbReference>
<dbReference type="KEGG" id="smo:SELMODRAFT_271547"/>
<dbReference type="STRING" id="88036.D8SG30"/>
<evidence type="ECO:0000313" key="4">
    <source>
        <dbReference type="Proteomes" id="UP000001514"/>
    </source>
</evidence>
<dbReference type="eggNOG" id="KOG2997">
    <property type="taxonomic scope" value="Eukaryota"/>
</dbReference>
<dbReference type="InParanoid" id="D8SG30"/>
<evidence type="ECO:0000259" key="2">
    <source>
        <dbReference type="PROSITE" id="PS50181"/>
    </source>
</evidence>
<dbReference type="PANTHER" id="PTHR12874">
    <property type="entry name" value="F-BOX ONLY PROTEIN 48-RELATED"/>
    <property type="match status" value="1"/>
</dbReference>
<name>D8SG30_SELML</name>
<keyword evidence="1" id="KW-0833">Ubl conjugation pathway</keyword>
<dbReference type="Gramene" id="EFJ16610">
    <property type="protein sequence ID" value="EFJ16610"/>
    <property type="gene ID" value="SELMODRAFT_271547"/>
</dbReference>
<dbReference type="GO" id="GO:0005737">
    <property type="term" value="C:cytoplasm"/>
    <property type="evidence" value="ECO:0000318"/>
    <property type="project" value="GO_Central"/>
</dbReference>
<dbReference type="AlphaFoldDB" id="D8SG30"/>
<dbReference type="PROSITE" id="PS50181">
    <property type="entry name" value="FBOX"/>
    <property type="match status" value="1"/>
</dbReference>
<proteinExistence type="predicted"/>